<organism evidence="2 3">
    <name type="scientific">Brevundimonas phage vB_BpoS-Kabachok</name>
    <dbReference type="NCBI Taxonomy" id="2948600"/>
    <lineage>
        <taxon>Viruses</taxon>
        <taxon>Duplodnaviria</taxon>
        <taxon>Heunggongvirae</taxon>
        <taxon>Uroviricota</taxon>
        <taxon>Caudoviricetes</taxon>
        <taxon>Jeanschmidtviridae</taxon>
        <taxon>Marchewkavirus</taxon>
        <taxon>Marchewkavirus kabachok</taxon>
    </lineage>
</organism>
<evidence type="ECO:0000313" key="3">
    <source>
        <dbReference type="Proteomes" id="UP001056685"/>
    </source>
</evidence>
<dbReference type="SUPFAM" id="SSF143120">
    <property type="entry name" value="YefM-like"/>
    <property type="match status" value="1"/>
</dbReference>
<keyword evidence="3" id="KW-1185">Reference proteome</keyword>
<evidence type="ECO:0000256" key="1">
    <source>
        <dbReference type="ARBA" id="ARBA00009981"/>
    </source>
</evidence>
<dbReference type="EMBL" id="ON529852">
    <property type="protein sequence ID" value="USN14312.1"/>
    <property type="molecule type" value="Genomic_DNA"/>
</dbReference>
<dbReference type="Proteomes" id="UP001056685">
    <property type="component" value="Segment"/>
</dbReference>
<gene>
    <name evidence="2" type="ORF">KABACHOK_04990</name>
</gene>
<dbReference type="InterPro" id="IPR036165">
    <property type="entry name" value="YefM-like_sf"/>
</dbReference>
<name>A0A9E7MQL4_9CAUD</name>
<proteinExistence type="inferred from homology"/>
<reference evidence="2" key="1">
    <citation type="submission" date="2022-05" db="EMBL/GenBank/DDBJ databases">
        <authorList>
            <person name="Friedrich I."/>
            <person name="Poehlein A."/>
            <person name="Schneider D."/>
            <person name="Hertel R."/>
            <person name="Daniel R."/>
        </authorList>
    </citation>
    <scope>NUCLEOTIDE SEQUENCE</scope>
</reference>
<sequence>MISFNGLLRISAGQIRDHWSNFARKAYVEPLVIVDGYHRYVLMSEEDYKALAETTPAKTLSPDH</sequence>
<accession>A0A9E7MQL4</accession>
<protein>
    <recommendedName>
        <fullName evidence="4">Antitoxin</fullName>
    </recommendedName>
</protein>
<comment type="similarity">
    <text evidence="1">Belongs to the phD/YefM antitoxin family.</text>
</comment>
<evidence type="ECO:0008006" key="4">
    <source>
        <dbReference type="Google" id="ProtNLM"/>
    </source>
</evidence>
<evidence type="ECO:0000313" key="2">
    <source>
        <dbReference type="EMBL" id="USN14312.1"/>
    </source>
</evidence>